<dbReference type="AlphaFoldDB" id="A0A2A9CQ62"/>
<dbReference type="PANTHER" id="PTHR44846">
    <property type="entry name" value="MANNOSYL-D-GLYCERATE TRANSPORT/METABOLISM SYSTEM REPRESSOR MNGR-RELATED"/>
    <property type="match status" value="1"/>
</dbReference>
<dbReference type="Proteomes" id="UP000226079">
    <property type="component" value="Unassembled WGS sequence"/>
</dbReference>
<gene>
    <name evidence="6" type="ORF">ATK74_0320</name>
</gene>
<dbReference type="SUPFAM" id="SSF64288">
    <property type="entry name" value="Chorismate lyase-like"/>
    <property type="match status" value="1"/>
</dbReference>
<dbReference type="InterPro" id="IPR036388">
    <property type="entry name" value="WH-like_DNA-bd_sf"/>
</dbReference>
<protein>
    <submittedName>
        <fullName evidence="6">GntR family transcriptional regulator</fullName>
    </submittedName>
</protein>
<dbReference type="SUPFAM" id="SSF46785">
    <property type="entry name" value="Winged helix' DNA-binding domain"/>
    <property type="match status" value="1"/>
</dbReference>
<keyword evidence="3" id="KW-0804">Transcription</keyword>
<evidence type="ECO:0000313" key="7">
    <source>
        <dbReference type="Proteomes" id="UP000226079"/>
    </source>
</evidence>
<dbReference type="Gene3D" id="3.40.1410.10">
    <property type="entry name" value="Chorismate lyase-like"/>
    <property type="match status" value="1"/>
</dbReference>
<comment type="caution">
    <text evidence="6">The sequence shown here is derived from an EMBL/GenBank/DDBJ whole genome shotgun (WGS) entry which is preliminary data.</text>
</comment>
<evidence type="ECO:0000256" key="3">
    <source>
        <dbReference type="ARBA" id="ARBA00023163"/>
    </source>
</evidence>
<evidence type="ECO:0000256" key="4">
    <source>
        <dbReference type="SAM" id="MobiDB-lite"/>
    </source>
</evidence>
<dbReference type="EMBL" id="PDJC01000001">
    <property type="protein sequence ID" value="PFG15800.1"/>
    <property type="molecule type" value="Genomic_DNA"/>
</dbReference>
<dbReference type="InterPro" id="IPR036390">
    <property type="entry name" value="WH_DNA-bd_sf"/>
</dbReference>
<accession>A0A2A9CQ62</accession>
<dbReference type="OrthoDB" id="8584262at2"/>
<feature type="compositionally biased region" description="Low complexity" evidence="4">
    <location>
        <begin position="1"/>
        <end position="23"/>
    </location>
</feature>
<reference evidence="6 7" key="1">
    <citation type="submission" date="2017-10" db="EMBL/GenBank/DDBJ databases">
        <title>Sequencing the genomes of 1000 actinobacteria strains.</title>
        <authorList>
            <person name="Klenk H.-P."/>
        </authorList>
    </citation>
    <scope>NUCLEOTIDE SEQUENCE [LARGE SCALE GENOMIC DNA]</scope>
    <source>
        <strain evidence="6 7">DSM 15597</strain>
    </source>
</reference>
<evidence type="ECO:0000256" key="2">
    <source>
        <dbReference type="ARBA" id="ARBA00023125"/>
    </source>
</evidence>
<evidence type="ECO:0000259" key="5">
    <source>
        <dbReference type="PROSITE" id="PS50949"/>
    </source>
</evidence>
<dbReference type="SMART" id="SM00345">
    <property type="entry name" value="HTH_GNTR"/>
    <property type="match status" value="1"/>
</dbReference>
<dbReference type="PROSITE" id="PS50949">
    <property type="entry name" value="HTH_GNTR"/>
    <property type="match status" value="1"/>
</dbReference>
<evidence type="ECO:0000256" key="1">
    <source>
        <dbReference type="ARBA" id="ARBA00023015"/>
    </source>
</evidence>
<keyword evidence="1" id="KW-0805">Transcription regulation</keyword>
<keyword evidence="2" id="KW-0238">DNA-binding</keyword>
<keyword evidence="7" id="KW-1185">Reference proteome</keyword>
<dbReference type="Pfam" id="PF00392">
    <property type="entry name" value="GntR"/>
    <property type="match status" value="1"/>
</dbReference>
<dbReference type="RefSeq" id="WP_098459401.1">
    <property type="nucleotide sequence ID" value="NZ_PDJC01000001.1"/>
</dbReference>
<dbReference type="Pfam" id="PF07702">
    <property type="entry name" value="UTRA"/>
    <property type="match status" value="1"/>
</dbReference>
<sequence length="264" mass="28982">MTTKPITSTPKPTRGNLTSSSSSPARRYASRTDEALALIRALIKDQSLISGDRLPSESELAESLAISRSSVREALKLLEQEGMAIAIQGKGRFISASAALSLERPVTKYESTTEMLESLGFEVSTVVLDVRERAATAPEAKALDLAPGEPVIAIQRLRCGDDEPMVFSTDAVPRRLLPGPIEFRDWSVSVTSMLQSHGSKIDSSVARITAATLPTQYAERYNLTRFDPWLLVEETCLTIDGARALYALDYHRGDKIAFNVLRRR</sequence>
<dbReference type="GO" id="GO:0003677">
    <property type="term" value="F:DNA binding"/>
    <property type="evidence" value="ECO:0007669"/>
    <property type="project" value="UniProtKB-KW"/>
</dbReference>
<dbReference type="GO" id="GO:0003700">
    <property type="term" value="F:DNA-binding transcription factor activity"/>
    <property type="evidence" value="ECO:0007669"/>
    <property type="project" value="InterPro"/>
</dbReference>
<dbReference type="InterPro" id="IPR000524">
    <property type="entry name" value="Tscrpt_reg_HTH_GntR"/>
</dbReference>
<proteinExistence type="predicted"/>
<dbReference type="CDD" id="cd07377">
    <property type="entry name" value="WHTH_GntR"/>
    <property type="match status" value="1"/>
</dbReference>
<dbReference type="GO" id="GO:0045892">
    <property type="term" value="P:negative regulation of DNA-templated transcription"/>
    <property type="evidence" value="ECO:0007669"/>
    <property type="project" value="TreeGrafter"/>
</dbReference>
<name>A0A2A9CQ62_9ACTN</name>
<feature type="domain" description="HTH gntR-type" evidence="5">
    <location>
        <begin position="29"/>
        <end position="97"/>
    </location>
</feature>
<dbReference type="InterPro" id="IPR050679">
    <property type="entry name" value="Bact_HTH_transcr_reg"/>
</dbReference>
<dbReference type="SMART" id="SM00866">
    <property type="entry name" value="UTRA"/>
    <property type="match status" value="1"/>
</dbReference>
<dbReference type="InterPro" id="IPR028978">
    <property type="entry name" value="Chorismate_lyase_/UTRA_dom_sf"/>
</dbReference>
<feature type="region of interest" description="Disordered" evidence="4">
    <location>
        <begin position="1"/>
        <end position="29"/>
    </location>
</feature>
<dbReference type="Gene3D" id="1.10.10.10">
    <property type="entry name" value="Winged helix-like DNA-binding domain superfamily/Winged helix DNA-binding domain"/>
    <property type="match status" value="1"/>
</dbReference>
<evidence type="ECO:0000313" key="6">
    <source>
        <dbReference type="EMBL" id="PFG15800.1"/>
    </source>
</evidence>
<dbReference type="InterPro" id="IPR011663">
    <property type="entry name" value="UTRA"/>
</dbReference>
<dbReference type="PANTHER" id="PTHR44846:SF17">
    <property type="entry name" value="GNTR-FAMILY TRANSCRIPTIONAL REGULATOR"/>
    <property type="match status" value="1"/>
</dbReference>
<organism evidence="6 7">
    <name type="scientific">Propionicimonas paludicola</name>
    <dbReference type="NCBI Taxonomy" id="185243"/>
    <lineage>
        <taxon>Bacteria</taxon>
        <taxon>Bacillati</taxon>
        <taxon>Actinomycetota</taxon>
        <taxon>Actinomycetes</taxon>
        <taxon>Propionibacteriales</taxon>
        <taxon>Nocardioidaceae</taxon>
        <taxon>Propionicimonas</taxon>
    </lineage>
</organism>
<dbReference type="PRINTS" id="PR00035">
    <property type="entry name" value="HTHGNTR"/>
</dbReference>